<dbReference type="Pfam" id="PF00107">
    <property type="entry name" value="ADH_zinc_N"/>
    <property type="match status" value="1"/>
</dbReference>
<protein>
    <recommendedName>
        <fullName evidence="1">Enoyl reductase (ER) domain-containing protein</fullName>
    </recommendedName>
</protein>
<gene>
    <name evidence="2" type="ORF">CY34DRAFT_812044</name>
</gene>
<dbReference type="AlphaFoldDB" id="A0A0D0ABW3"/>
<dbReference type="InterPro" id="IPR020843">
    <property type="entry name" value="ER"/>
</dbReference>
<dbReference type="InterPro" id="IPR036291">
    <property type="entry name" value="NAD(P)-bd_dom_sf"/>
</dbReference>
<reference evidence="2 3" key="1">
    <citation type="submission" date="2014-04" db="EMBL/GenBank/DDBJ databases">
        <authorList>
            <consortium name="DOE Joint Genome Institute"/>
            <person name="Kuo A."/>
            <person name="Ruytinx J."/>
            <person name="Rineau F."/>
            <person name="Colpaert J."/>
            <person name="Kohler A."/>
            <person name="Nagy L.G."/>
            <person name="Floudas D."/>
            <person name="Copeland A."/>
            <person name="Barry K.W."/>
            <person name="Cichocki N."/>
            <person name="Veneault-Fourrey C."/>
            <person name="LaButti K."/>
            <person name="Lindquist E.A."/>
            <person name="Lipzen A."/>
            <person name="Lundell T."/>
            <person name="Morin E."/>
            <person name="Murat C."/>
            <person name="Sun H."/>
            <person name="Tunlid A."/>
            <person name="Henrissat B."/>
            <person name="Grigoriev I.V."/>
            <person name="Hibbett D.S."/>
            <person name="Martin F."/>
            <person name="Nordberg H.P."/>
            <person name="Cantor M.N."/>
            <person name="Hua S.X."/>
        </authorList>
    </citation>
    <scope>NUCLEOTIDE SEQUENCE [LARGE SCALE GENOMIC DNA]</scope>
    <source>
        <strain evidence="2 3">UH-Slu-Lm8-n1</strain>
    </source>
</reference>
<dbReference type="Gene3D" id="3.90.180.10">
    <property type="entry name" value="Medium-chain alcohol dehydrogenases, catalytic domain"/>
    <property type="match status" value="1"/>
</dbReference>
<evidence type="ECO:0000259" key="1">
    <source>
        <dbReference type="SMART" id="SM00829"/>
    </source>
</evidence>
<dbReference type="PANTHER" id="PTHR43482:SF1">
    <property type="entry name" value="PROTEIN AST1-RELATED"/>
    <property type="match status" value="1"/>
</dbReference>
<dbReference type="HOGENOM" id="CLU_026673_3_1_1"/>
<dbReference type="Pfam" id="PF08240">
    <property type="entry name" value="ADH_N"/>
    <property type="match status" value="1"/>
</dbReference>
<feature type="domain" description="Enoyl reductase (ER)" evidence="1">
    <location>
        <begin position="43"/>
        <end position="366"/>
    </location>
</feature>
<reference evidence="3" key="2">
    <citation type="submission" date="2015-01" db="EMBL/GenBank/DDBJ databases">
        <title>Evolutionary Origins and Diversification of the Mycorrhizal Mutualists.</title>
        <authorList>
            <consortium name="DOE Joint Genome Institute"/>
            <consortium name="Mycorrhizal Genomics Consortium"/>
            <person name="Kohler A."/>
            <person name="Kuo A."/>
            <person name="Nagy L.G."/>
            <person name="Floudas D."/>
            <person name="Copeland A."/>
            <person name="Barry K.W."/>
            <person name="Cichocki N."/>
            <person name="Veneault-Fourrey C."/>
            <person name="LaButti K."/>
            <person name="Lindquist E.A."/>
            <person name="Lipzen A."/>
            <person name="Lundell T."/>
            <person name="Morin E."/>
            <person name="Murat C."/>
            <person name="Riley R."/>
            <person name="Ohm R."/>
            <person name="Sun H."/>
            <person name="Tunlid A."/>
            <person name="Henrissat B."/>
            <person name="Grigoriev I.V."/>
            <person name="Hibbett D.S."/>
            <person name="Martin F."/>
        </authorList>
    </citation>
    <scope>NUCLEOTIDE SEQUENCE [LARGE SCALE GENOMIC DNA]</scope>
    <source>
        <strain evidence="3">UH-Slu-Lm8-n1</strain>
    </source>
</reference>
<dbReference type="InterPro" id="IPR011032">
    <property type="entry name" value="GroES-like_sf"/>
</dbReference>
<dbReference type="Proteomes" id="UP000054485">
    <property type="component" value="Unassembled WGS sequence"/>
</dbReference>
<organism evidence="2 3">
    <name type="scientific">Suillus luteus UH-Slu-Lm8-n1</name>
    <dbReference type="NCBI Taxonomy" id="930992"/>
    <lineage>
        <taxon>Eukaryota</taxon>
        <taxon>Fungi</taxon>
        <taxon>Dikarya</taxon>
        <taxon>Basidiomycota</taxon>
        <taxon>Agaricomycotina</taxon>
        <taxon>Agaricomycetes</taxon>
        <taxon>Agaricomycetidae</taxon>
        <taxon>Boletales</taxon>
        <taxon>Suillineae</taxon>
        <taxon>Suillaceae</taxon>
        <taxon>Suillus</taxon>
    </lineage>
</organism>
<dbReference type="InterPro" id="IPR013154">
    <property type="entry name" value="ADH-like_N"/>
</dbReference>
<dbReference type="SUPFAM" id="SSF50129">
    <property type="entry name" value="GroES-like"/>
    <property type="match status" value="1"/>
</dbReference>
<dbReference type="EMBL" id="KN835612">
    <property type="protein sequence ID" value="KIK35554.1"/>
    <property type="molecule type" value="Genomic_DNA"/>
</dbReference>
<evidence type="ECO:0000313" key="3">
    <source>
        <dbReference type="Proteomes" id="UP000054485"/>
    </source>
</evidence>
<name>A0A0D0ABW3_9AGAM</name>
<sequence>MPYQLLTRISRLINTSVSSDSRRIGYCLHRQFTMQALKFEKTGSLDGLSLVNVDKPILHPGEALVRVRAAGINGSDAAGILGMLPFVTTPRIPGRDFSGEVVEALDASGASSQEWIGAEVWGTGSERGFTSDGSFSQYVSVPIAALSRKPASLDHSRAGSMTLQWLCAWITVDTLANVKEGDNVIIIGARGGIGSAAAQLCNERGARIFGTYTSLAKVTPPPYITPIELGPKTAIRDAIAKIGLQNKIDVLLDCAGYDQPFNDAVFTMTPNGTGRVVVMAVHAKDGMFPINLRPFYTKALTLKGMLSSILGPEEVKGVLDDLAKKIDSGLLEGPKEVNEIDMGDMGAVKGALQEILTRASHVRSVIIP</sequence>
<dbReference type="InParanoid" id="A0A0D0ABW3"/>
<dbReference type="OrthoDB" id="203908at2759"/>
<dbReference type="SMART" id="SM00829">
    <property type="entry name" value="PKS_ER"/>
    <property type="match status" value="1"/>
</dbReference>
<accession>A0A0D0ABW3</accession>
<dbReference type="InterPro" id="IPR013149">
    <property type="entry name" value="ADH-like_C"/>
</dbReference>
<dbReference type="PANTHER" id="PTHR43482">
    <property type="entry name" value="PROTEIN AST1-RELATED"/>
    <property type="match status" value="1"/>
</dbReference>
<dbReference type="InterPro" id="IPR052585">
    <property type="entry name" value="Lipid_raft_assoc_Zn_ADH"/>
</dbReference>
<dbReference type="STRING" id="930992.A0A0D0ABW3"/>
<dbReference type="GO" id="GO:0016491">
    <property type="term" value="F:oxidoreductase activity"/>
    <property type="evidence" value="ECO:0007669"/>
    <property type="project" value="InterPro"/>
</dbReference>
<keyword evidence="3" id="KW-1185">Reference proteome</keyword>
<evidence type="ECO:0000313" key="2">
    <source>
        <dbReference type="EMBL" id="KIK35554.1"/>
    </source>
</evidence>
<dbReference type="SUPFAM" id="SSF51735">
    <property type="entry name" value="NAD(P)-binding Rossmann-fold domains"/>
    <property type="match status" value="1"/>
</dbReference>
<proteinExistence type="predicted"/>